<organism evidence="1 2">
    <name type="scientific">Pluteus cervinus</name>
    <dbReference type="NCBI Taxonomy" id="181527"/>
    <lineage>
        <taxon>Eukaryota</taxon>
        <taxon>Fungi</taxon>
        <taxon>Dikarya</taxon>
        <taxon>Basidiomycota</taxon>
        <taxon>Agaricomycotina</taxon>
        <taxon>Agaricomycetes</taxon>
        <taxon>Agaricomycetidae</taxon>
        <taxon>Agaricales</taxon>
        <taxon>Pluteineae</taxon>
        <taxon>Pluteaceae</taxon>
        <taxon>Pluteus</taxon>
    </lineage>
</organism>
<accession>A0ACD3B0Y9</accession>
<gene>
    <name evidence="1" type="ORF">BDN72DRAFT_895763</name>
</gene>
<sequence length="541" mass="60760">MSAPSQPLAKVLDGIKIPLVPRFPHDIKYEHIYDSRYSHSFLKGDMLRHGFSSENTEKESQLKMKSLNKVMATLFIQHTGVSSASFPRKNRIASLKYEAMTFTWGVEAGVQPLEKNPLYEPGTLSNTSDDQGIRLLLDTGAAVLHAIHVECTEVTYGKEEYDGGIPIENATDERIDWFLYSAIDFITEEGLEGAPLQPMLFQDGTSIGAHWKAMPHFSIRGKKTDQNENRIHVHPIEGFHLGRTRRINLQGLRVYNQAKCSGVLGLAPGELGDKRSLIRYMHDNHLISKPMFLLQLPLPWSDTEDRPEAFLVFYPTDVILENYEWSDYIPCDPRIPSWNFKVLKWSLYVDHKLICEVKASDAADKAKTEGPNQVHQTGLGMLDTGMLTTVLQLSNQDFCTWSTFTWVPRYVAKTFLEKMEAIEKDGVFYIPNSKRSGPSTSLRVSVQGTTRKQTLSIPAFPLGALQDVHFHSFNNVLYTPSTFQGCKEGGMQGPTVLGSVELVLLPSVIILTLLQTLNNARAIHYIMGDGAPSFRIAKTLK</sequence>
<evidence type="ECO:0000313" key="2">
    <source>
        <dbReference type="Proteomes" id="UP000308600"/>
    </source>
</evidence>
<protein>
    <submittedName>
        <fullName evidence="1">Uncharacterized protein</fullName>
    </submittedName>
</protein>
<reference evidence="1 2" key="1">
    <citation type="journal article" date="2019" name="Nat. Ecol. Evol.">
        <title>Megaphylogeny resolves global patterns of mushroom evolution.</title>
        <authorList>
            <person name="Varga T."/>
            <person name="Krizsan K."/>
            <person name="Foldi C."/>
            <person name="Dima B."/>
            <person name="Sanchez-Garcia M."/>
            <person name="Sanchez-Ramirez S."/>
            <person name="Szollosi G.J."/>
            <person name="Szarkandi J.G."/>
            <person name="Papp V."/>
            <person name="Albert L."/>
            <person name="Andreopoulos W."/>
            <person name="Angelini C."/>
            <person name="Antonin V."/>
            <person name="Barry K.W."/>
            <person name="Bougher N.L."/>
            <person name="Buchanan P."/>
            <person name="Buyck B."/>
            <person name="Bense V."/>
            <person name="Catcheside P."/>
            <person name="Chovatia M."/>
            <person name="Cooper J."/>
            <person name="Damon W."/>
            <person name="Desjardin D."/>
            <person name="Finy P."/>
            <person name="Geml J."/>
            <person name="Haridas S."/>
            <person name="Hughes K."/>
            <person name="Justo A."/>
            <person name="Karasinski D."/>
            <person name="Kautmanova I."/>
            <person name="Kiss B."/>
            <person name="Kocsube S."/>
            <person name="Kotiranta H."/>
            <person name="LaButti K.M."/>
            <person name="Lechner B.E."/>
            <person name="Liimatainen K."/>
            <person name="Lipzen A."/>
            <person name="Lukacs Z."/>
            <person name="Mihaltcheva S."/>
            <person name="Morgado L.N."/>
            <person name="Niskanen T."/>
            <person name="Noordeloos M.E."/>
            <person name="Ohm R.A."/>
            <person name="Ortiz-Santana B."/>
            <person name="Ovrebo C."/>
            <person name="Racz N."/>
            <person name="Riley R."/>
            <person name="Savchenko A."/>
            <person name="Shiryaev A."/>
            <person name="Soop K."/>
            <person name="Spirin V."/>
            <person name="Szebenyi C."/>
            <person name="Tomsovsky M."/>
            <person name="Tulloss R.E."/>
            <person name="Uehling J."/>
            <person name="Grigoriev I.V."/>
            <person name="Vagvolgyi C."/>
            <person name="Papp T."/>
            <person name="Martin F.M."/>
            <person name="Miettinen O."/>
            <person name="Hibbett D.S."/>
            <person name="Nagy L.G."/>
        </authorList>
    </citation>
    <scope>NUCLEOTIDE SEQUENCE [LARGE SCALE GENOMIC DNA]</scope>
    <source>
        <strain evidence="1 2">NL-1719</strain>
    </source>
</reference>
<dbReference type="EMBL" id="ML208300">
    <property type="protein sequence ID" value="TFK71264.1"/>
    <property type="molecule type" value="Genomic_DNA"/>
</dbReference>
<dbReference type="Proteomes" id="UP000308600">
    <property type="component" value="Unassembled WGS sequence"/>
</dbReference>
<name>A0ACD3B0Y9_9AGAR</name>
<proteinExistence type="predicted"/>
<evidence type="ECO:0000313" key="1">
    <source>
        <dbReference type="EMBL" id="TFK71264.1"/>
    </source>
</evidence>
<keyword evidence="2" id="KW-1185">Reference proteome</keyword>